<keyword evidence="2" id="KW-1185">Reference proteome</keyword>
<dbReference type="EMBL" id="JBDFQZ010000005">
    <property type="protein sequence ID" value="KAK9724688.1"/>
    <property type="molecule type" value="Genomic_DNA"/>
</dbReference>
<reference evidence="1" key="1">
    <citation type="submission" date="2024-03" db="EMBL/GenBank/DDBJ databases">
        <title>WGS assembly of Saponaria officinalis var. Norfolk2.</title>
        <authorList>
            <person name="Jenkins J."/>
            <person name="Shu S."/>
            <person name="Grimwood J."/>
            <person name="Barry K."/>
            <person name="Goodstein D."/>
            <person name="Schmutz J."/>
            <person name="Leebens-Mack J."/>
            <person name="Osbourn A."/>
        </authorList>
    </citation>
    <scope>NUCLEOTIDE SEQUENCE [LARGE SCALE GENOMIC DNA]</scope>
    <source>
        <strain evidence="1">JIC</strain>
    </source>
</reference>
<organism evidence="1 2">
    <name type="scientific">Saponaria officinalis</name>
    <name type="common">Common soapwort</name>
    <name type="synonym">Lychnis saponaria</name>
    <dbReference type="NCBI Taxonomy" id="3572"/>
    <lineage>
        <taxon>Eukaryota</taxon>
        <taxon>Viridiplantae</taxon>
        <taxon>Streptophyta</taxon>
        <taxon>Embryophyta</taxon>
        <taxon>Tracheophyta</taxon>
        <taxon>Spermatophyta</taxon>
        <taxon>Magnoliopsida</taxon>
        <taxon>eudicotyledons</taxon>
        <taxon>Gunneridae</taxon>
        <taxon>Pentapetalae</taxon>
        <taxon>Caryophyllales</taxon>
        <taxon>Caryophyllaceae</taxon>
        <taxon>Caryophylleae</taxon>
        <taxon>Saponaria</taxon>
    </lineage>
</organism>
<accession>A0AAW1KVL5</accession>
<dbReference type="AlphaFoldDB" id="A0AAW1KVL5"/>
<gene>
    <name evidence="1" type="ORF">RND81_05G092400</name>
</gene>
<dbReference type="Gene3D" id="3.40.50.1820">
    <property type="entry name" value="alpha/beta hydrolase"/>
    <property type="match status" value="1"/>
</dbReference>
<protein>
    <recommendedName>
        <fullName evidence="3">AB hydrolase-1 domain-containing protein</fullName>
    </recommendedName>
</protein>
<dbReference type="Proteomes" id="UP001443914">
    <property type="component" value="Unassembled WGS sequence"/>
</dbReference>
<evidence type="ECO:0008006" key="3">
    <source>
        <dbReference type="Google" id="ProtNLM"/>
    </source>
</evidence>
<proteinExistence type="predicted"/>
<dbReference type="SUPFAM" id="SSF53474">
    <property type="entry name" value="alpha/beta-Hydrolases"/>
    <property type="match status" value="1"/>
</dbReference>
<evidence type="ECO:0000313" key="1">
    <source>
        <dbReference type="EMBL" id="KAK9724688.1"/>
    </source>
</evidence>
<sequence length="54" mass="5802">MLSCTGLPFYYSLTNTETTIMAKDAIAEMHHLGCRKAQVIGHSMGGMIALMLAA</sequence>
<evidence type="ECO:0000313" key="2">
    <source>
        <dbReference type="Proteomes" id="UP001443914"/>
    </source>
</evidence>
<dbReference type="InterPro" id="IPR029058">
    <property type="entry name" value="AB_hydrolase_fold"/>
</dbReference>
<comment type="caution">
    <text evidence="1">The sequence shown here is derived from an EMBL/GenBank/DDBJ whole genome shotgun (WGS) entry which is preliminary data.</text>
</comment>
<name>A0AAW1KVL5_SAPOF</name>